<dbReference type="EMBL" id="SNRW01002196">
    <property type="protein sequence ID" value="KAA6393567.1"/>
    <property type="molecule type" value="Genomic_DNA"/>
</dbReference>
<accession>A0A5J4WF18</accession>
<sequence>MEFLGGLIEPGINQSSESKFCQGSATYNNLKLYVASTLHWDMKQHEGATLSHRVRLQIPREDGESVRNAMAS</sequence>
<dbReference type="Proteomes" id="UP000324800">
    <property type="component" value="Unassembled WGS sequence"/>
</dbReference>
<reference evidence="1 2" key="1">
    <citation type="submission" date="2019-03" db="EMBL/GenBank/DDBJ databases">
        <title>Single cell metagenomics reveals metabolic interactions within the superorganism composed of flagellate Streblomastix strix and complex community of Bacteroidetes bacteria on its surface.</title>
        <authorList>
            <person name="Treitli S.C."/>
            <person name="Kolisko M."/>
            <person name="Husnik F."/>
            <person name="Keeling P."/>
            <person name="Hampl V."/>
        </authorList>
    </citation>
    <scope>NUCLEOTIDE SEQUENCE [LARGE SCALE GENOMIC DNA]</scope>
    <source>
        <strain evidence="1">ST1C</strain>
    </source>
</reference>
<evidence type="ECO:0000313" key="2">
    <source>
        <dbReference type="Proteomes" id="UP000324800"/>
    </source>
</evidence>
<dbReference type="AlphaFoldDB" id="A0A5J4WF18"/>
<organism evidence="1 2">
    <name type="scientific">Streblomastix strix</name>
    <dbReference type="NCBI Taxonomy" id="222440"/>
    <lineage>
        <taxon>Eukaryota</taxon>
        <taxon>Metamonada</taxon>
        <taxon>Preaxostyla</taxon>
        <taxon>Oxymonadida</taxon>
        <taxon>Streblomastigidae</taxon>
        <taxon>Streblomastix</taxon>
    </lineage>
</organism>
<gene>
    <name evidence="1" type="ORF">EZS28_010907</name>
</gene>
<evidence type="ECO:0000313" key="1">
    <source>
        <dbReference type="EMBL" id="KAA6393567.1"/>
    </source>
</evidence>
<proteinExistence type="predicted"/>
<name>A0A5J4WF18_9EUKA</name>
<comment type="caution">
    <text evidence="1">The sequence shown here is derived from an EMBL/GenBank/DDBJ whole genome shotgun (WGS) entry which is preliminary data.</text>
</comment>
<protein>
    <submittedName>
        <fullName evidence="1">Uncharacterized protein</fullName>
    </submittedName>
</protein>